<organism evidence="1 2">
    <name type="scientific">Gossypium arboreum</name>
    <name type="common">Tree cotton</name>
    <name type="synonym">Gossypium nanking</name>
    <dbReference type="NCBI Taxonomy" id="29729"/>
    <lineage>
        <taxon>Eukaryota</taxon>
        <taxon>Viridiplantae</taxon>
        <taxon>Streptophyta</taxon>
        <taxon>Embryophyta</taxon>
        <taxon>Tracheophyta</taxon>
        <taxon>Spermatophyta</taxon>
        <taxon>Magnoliopsida</taxon>
        <taxon>eudicotyledons</taxon>
        <taxon>Gunneridae</taxon>
        <taxon>Pentapetalae</taxon>
        <taxon>rosids</taxon>
        <taxon>malvids</taxon>
        <taxon>Malvales</taxon>
        <taxon>Malvaceae</taxon>
        <taxon>Malvoideae</taxon>
        <taxon>Gossypium</taxon>
    </lineage>
</organism>
<reference evidence="1 2" key="1">
    <citation type="submission" date="2023-03" db="EMBL/GenBank/DDBJ databases">
        <title>WGS of Gossypium arboreum.</title>
        <authorList>
            <person name="Yu D."/>
        </authorList>
    </citation>
    <scope>NUCLEOTIDE SEQUENCE [LARGE SCALE GENOMIC DNA]</scope>
    <source>
        <tissue evidence="1">Leaf</tissue>
    </source>
</reference>
<sequence length="103" mass="11694">MTPVDEVVHDVPKTDSKDHCIIVNHPELDCTSQQELEMYSQYDGYLNETSNWINRASTNTWSYDKEYGASGENTRQEPMESMFEGVATITISMALEGLNYSGF</sequence>
<gene>
    <name evidence="1" type="ORF">PVK06_048217</name>
</gene>
<name>A0ABR0MFC7_GOSAR</name>
<dbReference type="EMBL" id="JARKNE010000013">
    <property type="protein sequence ID" value="KAK5771961.1"/>
    <property type="molecule type" value="Genomic_DNA"/>
</dbReference>
<proteinExistence type="predicted"/>
<protein>
    <submittedName>
        <fullName evidence="1">Uncharacterized protein</fullName>
    </submittedName>
</protein>
<comment type="caution">
    <text evidence="1">The sequence shown here is derived from an EMBL/GenBank/DDBJ whole genome shotgun (WGS) entry which is preliminary data.</text>
</comment>
<keyword evidence="2" id="KW-1185">Reference proteome</keyword>
<evidence type="ECO:0000313" key="2">
    <source>
        <dbReference type="Proteomes" id="UP001358586"/>
    </source>
</evidence>
<evidence type="ECO:0000313" key="1">
    <source>
        <dbReference type="EMBL" id="KAK5771961.1"/>
    </source>
</evidence>
<accession>A0ABR0MFC7</accession>
<dbReference type="Proteomes" id="UP001358586">
    <property type="component" value="Chromosome 13"/>
</dbReference>